<comment type="similarity">
    <text evidence="1">Belongs to the 1-acyl-sn-glycerol-3-phosphate acyltransferase family.</text>
</comment>
<accession>A0A2T9Z945</accession>
<evidence type="ECO:0000256" key="2">
    <source>
        <dbReference type="ARBA" id="ARBA00022679"/>
    </source>
</evidence>
<dbReference type="Pfam" id="PF16076">
    <property type="entry name" value="Acyltransf_C"/>
    <property type="match status" value="1"/>
</dbReference>
<dbReference type="GO" id="GO:0005783">
    <property type="term" value="C:endoplasmic reticulum"/>
    <property type="evidence" value="ECO:0007669"/>
    <property type="project" value="TreeGrafter"/>
</dbReference>
<proteinExistence type="inferred from homology"/>
<dbReference type="OrthoDB" id="189226at2759"/>
<comment type="caution">
    <text evidence="5">The sequence shown here is derived from an EMBL/GenBank/DDBJ whole genome shotgun (WGS) entry which is preliminary data.</text>
</comment>
<dbReference type="STRING" id="133381.A0A2T9Z945"/>
<evidence type="ECO:0000256" key="3">
    <source>
        <dbReference type="ARBA" id="ARBA00023315"/>
    </source>
</evidence>
<sequence>MVLSVDEELEPALRDSKGGRLFNIFQNDKSSILIANHQLYTDWIYMWTIAKLQRLDGNVKIILKASLQKIPIFGWGMEFLEFIFLKRNWDKDQNTLISSMNRIKTKMYPTLLILFPEGTTLSLDGRKKSLEYSEKNNLKDFKYLLHPRSTGLFFCLTQLRESIDYVYDLTFGFPGIDPKQFKWPEDFYSLKNMFGSRIYPKSISVHIRRFHVSTIPSDKGAFTEWLNQRYEEKDQLLTQFYTNGHFTPHKKSKNSISVPPMSPFEIFSELAVMWSIFFSAVYIIKHFML</sequence>
<dbReference type="InterPro" id="IPR002123">
    <property type="entry name" value="Plipid/glycerol_acylTrfase"/>
</dbReference>
<organism evidence="5 6">
    <name type="scientific">Smittium megazygosporum</name>
    <dbReference type="NCBI Taxonomy" id="133381"/>
    <lineage>
        <taxon>Eukaryota</taxon>
        <taxon>Fungi</taxon>
        <taxon>Fungi incertae sedis</taxon>
        <taxon>Zoopagomycota</taxon>
        <taxon>Kickxellomycotina</taxon>
        <taxon>Harpellomycetes</taxon>
        <taxon>Harpellales</taxon>
        <taxon>Legeriomycetaceae</taxon>
        <taxon>Smittium</taxon>
    </lineage>
</organism>
<dbReference type="Proteomes" id="UP000245609">
    <property type="component" value="Unassembled WGS sequence"/>
</dbReference>
<keyword evidence="6" id="KW-1185">Reference proteome</keyword>
<dbReference type="CDD" id="cd07990">
    <property type="entry name" value="LPLAT_LCLAT1-like"/>
    <property type="match status" value="1"/>
</dbReference>
<gene>
    <name evidence="5" type="ORF">BB560_004525</name>
</gene>
<dbReference type="SUPFAM" id="SSF69593">
    <property type="entry name" value="Glycerol-3-phosphate (1)-acyltransferase"/>
    <property type="match status" value="1"/>
</dbReference>
<evidence type="ECO:0000259" key="4">
    <source>
        <dbReference type="SMART" id="SM00563"/>
    </source>
</evidence>
<dbReference type="AlphaFoldDB" id="A0A2T9Z945"/>
<evidence type="ECO:0000313" key="5">
    <source>
        <dbReference type="EMBL" id="PVV01072.1"/>
    </source>
</evidence>
<protein>
    <recommendedName>
        <fullName evidence="4">Phospholipid/glycerol acyltransferase domain-containing protein</fullName>
    </recommendedName>
</protein>
<name>A0A2T9Z945_9FUNG</name>
<evidence type="ECO:0000313" key="6">
    <source>
        <dbReference type="Proteomes" id="UP000245609"/>
    </source>
</evidence>
<dbReference type="InterPro" id="IPR032098">
    <property type="entry name" value="Acyltransf_C"/>
</dbReference>
<dbReference type="Pfam" id="PF01553">
    <property type="entry name" value="Acyltransferase"/>
    <property type="match status" value="1"/>
</dbReference>
<dbReference type="GO" id="GO:0016746">
    <property type="term" value="F:acyltransferase activity"/>
    <property type="evidence" value="ECO:0007669"/>
    <property type="project" value="UniProtKB-KW"/>
</dbReference>
<dbReference type="PANTHER" id="PTHR10983:SF16">
    <property type="entry name" value="LYSOCARDIOLIPIN ACYLTRANSFERASE 1"/>
    <property type="match status" value="1"/>
</dbReference>
<reference evidence="5 6" key="1">
    <citation type="journal article" date="2018" name="MBio">
        <title>Comparative Genomics Reveals the Core Gene Toolbox for the Fungus-Insect Symbiosis.</title>
        <authorList>
            <person name="Wang Y."/>
            <person name="Stata M."/>
            <person name="Wang W."/>
            <person name="Stajich J.E."/>
            <person name="White M.M."/>
            <person name="Moncalvo J.M."/>
        </authorList>
    </citation>
    <scope>NUCLEOTIDE SEQUENCE [LARGE SCALE GENOMIC DNA]</scope>
    <source>
        <strain evidence="5 6">SC-DP-2</strain>
    </source>
</reference>
<feature type="domain" description="Phospholipid/glycerol acyltransferase" evidence="4">
    <location>
        <begin position="31"/>
        <end position="153"/>
    </location>
</feature>
<dbReference type="SMART" id="SM00563">
    <property type="entry name" value="PlsC"/>
    <property type="match status" value="1"/>
</dbReference>
<evidence type="ECO:0000256" key="1">
    <source>
        <dbReference type="ARBA" id="ARBA00008655"/>
    </source>
</evidence>
<dbReference type="GO" id="GO:0036149">
    <property type="term" value="P:phosphatidylinositol acyl-chain remodeling"/>
    <property type="evidence" value="ECO:0007669"/>
    <property type="project" value="TreeGrafter"/>
</dbReference>
<dbReference type="EMBL" id="MBFS01001398">
    <property type="protein sequence ID" value="PVV01072.1"/>
    <property type="molecule type" value="Genomic_DNA"/>
</dbReference>
<keyword evidence="3" id="KW-0012">Acyltransferase</keyword>
<keyword evidence="2" id="KW-0808">Transferase</keyword>
<dbReference type="PANTHER" id="PTHR10983">
    <property type="entry name" value="1-ACYLGLYCEROL-3-PHOSPHATE ACYLTRANSFERASE-RELATED"/>
    <property type="match status" value="1"/>
</dbReference>